<gene>
    <name evidence="1" type="ORF">PHMEG_00012512</name>
</gene>
<dbReference type="EMBL" id="NBNE01001426">
    <property type="protein sequence ID" value="OWZ14067.1"/>
    <property type="molecule type" value="Genomic_DNA"/>
</dbReference>
<evidence type="ECO:0000313" key="2">
    <source>
        <dbReference type="Proteomes" id="UP000198211"/>
    </source>
</evidence>
<name>A0A225WAM6_9STRA</name>
<organism evidence="1 2">
    <name type="scientific">Phytophthora megakarya</name>
    <dbReference type="NCBI Taxonomy" id="4795"/>
    <lineage>
        <taxon>Eukaryota</taxon>
        <taxon>Sar</taxon>
        <taxon>Stramenopiles</taxon>
        <taxon>Oomycota</taxon>
        <taxon>Peronosporomycetes</taxon>
        <taxon>Peronosporales</taxon>
        <taxon>Peronosporaceae</taxon>
        <taxon>Phytophthora</taxon>
    </lineage>
</organism>
<evidence type="ECO:0000313" key="1">
    <source>
        <dbReference type="EMBL" id="OWZ14067.1"/>
    </source>
</evidence>
<reference evidence="2" key="1">
    <citation type="submission" date="2017-03" db="EMBL/GenBank/DDBJ databases">
        <title>Phytopthora megakarya and P. palmivora, two closely related causual agents of cacao black pod achieved similar genome size and gene model numbers by different mechanisms.</title>
        <authorList>
            <person name="Ali S."/>
            <person name="Shao J."/>
            <person name="Larry D.J."/>
            <person name="Kronmiller B."/>
            <person name="Shen D."/>
            <person name="Strem M.D."/>
            <person name="Melnick R.L."/>
            <person name="Guiltinan M.J."/>
            <person name="Tyler B.M."/>
            <person name="Meinhardt L.W."/>
            <person name="Bailey B.A."/>
        </authorList>
    </citation>
    <scope>NUCLEOTIDE SEQUENCE [LARGE SCALE GENOMIC DNA]</scope>
    <source>
        <strain evidence="2">zdho120</strain>
    </source>
</reference>
<accession>A0A225WAM6</accession>
<dbReference type="Proteomes" id="UP000198211">
    <property type="component" value="Unassembled WGS sequence"/>
</dbReference>
<sequence>MPKSIHARVDALERVRVLRIAEMKQQMNVQKAYVAEAAPTTSNIRIEVSEEVRLLREKVKRLEEKLRSRCASSSASHHD</sequence>
<protein>
    <submittedName>
        <fullName evidence="1">Uncharacterized protein</fullName>
    </submittedName>
</protein>
<proteinExistence type="predicted"/>
<comment type="caution">
    <text evidence="1">The sequence shown here is derived from an EMBL/GenBank/DDBJ whole genome shotgun (WGS) entry which is preliminary data.</text>
</comment>
<dbReference type="AlphaFoldDB" id="A0A225WAM6"/>
<keyword evidence="2" id="KW-1185">Reference proteome</keyword>